<dbReference type="InterPro" id="IPR036249">
    <property type="entry name" value="Thioredoxin-like_sf"/>
</dbReference>
<dbReference type="GO" id="GO:0006950">
    <property type="term" value="P:response to stress"/>
    <property type="evidence" value="ECO:0007669"/>
    <property type="project" value="UniProtKB-ARBA"/>
</dbReference>
<protein>
    <submittedName>
        <fullName evidence="3">Tetratricopeptide repeat protein</fullName>
    </submittedName>
</protein>
<dbReference type="PROSITE" id="PS51352">
    <property type="entry name" value="THIOREDOXIN_2"/>
    <property type="match status" value="1"/>
</dbReference>
<dbReference type="GO" id="GO:0045454">
    <property type="term" value="P:cell redox homeostasis"/>
    <property type="evidence" value="ECO:0007669"/>
    <property type="project" value="TreeGrafter"/>
</dbReference>
<name>A0A9D1UL29_9CORY</name>
<evidence type="ECO:0000256" key="1">
    <source>
        <dbReference type="SAM" id="MobiDB-lite"/>
    </source>
</evidence>
<evidence type="ECO:0000313" key="4">
    <source>
        <dbReference type="Proteomes" id="UP000824190"/>
    </source>
</evidence>
<reference evidence="3" key="1">
    <citation type="journal article" date="2021" name="PeerJ">
        <title>Extensive microbial diversity within the chicken gut microbiome revealed by metagenomics and culture.</title>
        <authorList>
            <person name="Gilroy R."/>
            <person name="Ravi A."/>
            <person name="Getino M."/>
            <person name="Pursley I."/>
            <person name="Horton D.L."/>
            <person name="Alikhan N.F."/>
            <person name="Baker D."/>
            <person name="Gharbi K."/>
            <person name="Hall N."/>
            <person name="Watson M."/>
            <person name="Adriaenssens E.M."/>
            <person name="Foster-Nyarko E."/>
            <person name="Jarju S."/>
            <person name="Secka A."/>
            <person name="Antonio M."/>
            <person name="Oren A."/>
            <person name="Chaudhuri R.R."/>
            <person name="La Ragione R."/>
            <person name="Hildebrand F."/>
            <person name="Pallen M.J."/>
        </authorList>
    </citation>
    <scope>NUCLEOTIDE SEQUENCE</scope>
    <source>
        <strain evidence="3">CHK32-1732</strain>
    </source>
</reference>
<evidence type="ECO:0000259" key="2">
    <source>
        <dbReference type="PROSITE" id="PS51352"/>
    </source>
</evidence>
<dbReference type="Gene3D" id="1.25.40.10">
    <property type="entry name" value="Tetratricopeptide repeat domain"/>
    <property type="match status" value="1"/>
</dbReference>
<dbReference type="CDD" id="cd02956">
    <property type="entry name" value="ybbN"/>
    <property type="match status" value="1"/>
</dbReference>
<dbReference type="AlphaFoldDB" id="A0A9D1UL29"/>
<evidence type="ECO:0000313" key="3">
    <source>
        <dbReference type="EMBL" id="HIW90571.1"/>
    </source>
</evidence>
<dbReference type="Proteomes" id="UP000824190">
    <property type="component" value="Unassembled WGS sequence"/>
</dbReference>
<feature type="compositionally biased region" description="Low complexity" evidence="1">
    <location>
        <begin position="191"/>
        <end position="202"/>
    </location>
</feature>
<dbReference type="Gene3D" id="3.40.30.10">
    <property type="entry name" value="Glutaredoxin"/>
    <property type="match status" value="1"/>
</dbReference>
<dbReference type="SUPFAM" id="SSF52833">
    <property type="entry name" value="Thioredoxin-like"/>
    <property type="match status" value="1"/>
</dbReference>
<feature type="region of interest" description="Disordered" evidence="1">
    <location>
        <begin position="173"/>
        <end position="204"/>
    </location>
</feature>
<dbReference type="InterPro" id="IPR011990">
    <property type="entry name" value="TPR-like_helical_dom_sf"/>
</dbReference>
<dbReference type="EMBL" id="DXGC01000024">
    <property type="protein sequence ID" value="HIW90571.1"/>
    <property type="molecule type" value="Genomic_DNA"/>
</dbReference>
<dbReference type="PANTHER" id="PTHR43601:SF3">
    <property type="entry name" value="THIOREDOXIN, MITOCHONDRIAL"/>
    <property type="match status" value="1"/>
</dbReference>
<feature type="compositionally biased region" description="Basic and acidic residues" evidence="1">
    <location>
        <begin position="32"/>
        <end position="48"/>
    </location>
</feature>
<organism evidence="3 4">
    <name type="scientific">Candidatus Corynebacterium avicola</name>
    <dbReference type="NCBI Taxonomy" id="2838527"/>
    <lineage>
        <taxon>Bacteria</taxon>
        <taxon>Bacillati</taxon>
        <taxon>Actinomycetota</taxon>
        <taxon>Actinomycetes</taxon>
        <taxon>Mycobacteriales</taxon>
        <taxon>Corynebacteriaceae</taxon>
        <taxon>Corynebacterium</taxon>
    </lineage>
</organism>
<dbReference type="Pfam" id="PF00085">
    <property type="entry name" value="Thioredoxin"/>
    <property type="match status" value="1"/>
</dbReference>
<accession>A0A9D1UL29</accession>
<dbReference type="InterPro" id="IPR013766">
    <property type="entry name" value="Thioredoxin_domain"/>
</dbReference>
<sequence length="329" mass="34958">MSTPNNPAQRPGGPAAPDRFASRAVDLGALKEASEQRQRAAERTREEAASGQKIPRSAVVTAESFEQDLVVRSTQVAVILLLGSPRAEGCDEMSAEFTRLAEAQDENGQPVQWVFREVNVDTTPEIAQALQVQQVPTVLALAAGRPLTNFEGVQPAEQIGQFVDAVVRTVEGRLPGLPESDGDAGNGDGDAAGTASTDGASDADPRFDAAAELLEEGDYRGAVSVYDRIISESASDEENGAETAAEARSARVTALLLERTADGNADEIDELLLAGEREQAFDTLIEQIRTTAGDERTAARDRLLEIFAMYDAGDPGVIDARTRMASALF</sequence>
<reference evidence="3" key="2">
    <citation type="submission" date="2021-04" db="EMBL/GenBank/DDBJ databases">
        <authorList>
            <person name="Gilroy R."/>
        </authorList>
    </citation>
    <scope>NUCLEOTIDE SEQUENCE</scope>
    <source>
        <strain evidence="3">CHK32-1732</strain>
    </source>
</reference>
<dbReference type="Pfam" id="PF14561">
    <property type="entry name" value="TPR_20"/>
    <property type="match status" value="1"/>
</dbReference>
<dbReference type="PANTHER" id="PTHR43601">
    <property type="entry name" value="THIOREDOXIN, MITOCHONDRIAL"/>
    <property type="match status" value="1"/>
</dbReference>
<proteinExistence type="predicted"/>
<feature type="domain" description="Thioredoxin" evidence="2">
    <location>
        <begin position="48"/>
        <end position="168"/>
    </location>
</feature>
<feature type="region of interest" description="Disordered" evidence="1">
    <location>
        <begin position="32"/>
        <end position="56"/>
    </location>
</feature>
<comment type="caution">
    <text evidence="3">The sequence shown here is derived from an EMBL/GenBank/DDBJ whole genome shotgun (WGS) entry which is preliminary data.</text>
</comment>
<gene>
    <name evidence="3" type="ORF">H9870_02770</name>
</gene>